<organism evidence="3 4">
    <name type="scientific">Hallella multisaccharivorax DSM 17128</name>
    <dbReference type="NCBI Taxonomy" id="688246"/>
    <lineage>
        <taxon>Bacteria</taxon>
        <taxon>Pseudomonadati</taxon>
        <taxon>Bacteroidota</taxon>
        <taxon>Bacteroidia</taxon>
        <taxon>Bacteroidales</taxon>
        <taxon>Prevotellaceae</taxon>
        <taxon>Hallella</taxon>
    </lineage>
</organism>
<evidence type="ECO:0000313" key="4">
    <source>
        <dbReference type="Proteomes" id="UP000002772"/>
    </source>
</evidence>
<evidence type="ECO:0000256" key="1">
    <source>
        <dbReference type="SAM" id="Phobius"/>
    </source>
</evidence>
<proteinExistence type="predicted"/>
<dbReference type="STRING" id="688246.Premu_1998"/>
<protein>
    <submittedName>
        <fullName evidence="3">Mammalian cell entry related domain protein</fullName>
    </submittedName>
</protein>
<reference evidence="4" key="1">
    <citation type="journal article" date="2011" name="Stand. Genomic Sci.">
        <title>Non-contiguous finished genome sequence of the opportunistic oral pathogen Prevotella multisaccharivorax type strain (PPPA20).</title>
        <authorList>
            <person name="Pati A."/>
            <person name="Gronow S."/>
            <person name="Lu M."/>
            <person name="Lapidus A."/>
            <person name="Nolan M."/>
            <person name="Lucas S."/>
            <person name="Hammon N."/>
            <person name="Deshpande S."/>
            <person name="Cheng J.F."/>
            <person name="Tapia R."/>
            <person name="Han C."/>
            <person name="Goodwin L."/>
            <person name="Pitluck S."/>
            <person name="Liolios K."/>
            <person name="Pagani I."/>
            <person name="Mavromatis K."/>
            <person name="Mikhailova N."/>
            <person name="Huntemann M."/>
            <person name="Chen A."/>
            <person name="Palaniappan K."/>
            <person name="Land M."/>
            <person name="Hauser L."/>
            <person name="Detter J.C."/>
            <person name="Brambilla E.M."/>
            <person name="Rohde M."/>
            <person name="Goker M."/>
            <person name="Woyke T."/>
            <person name="Bristow J."/>
            <person name="Eisen J.A."/>
            <person name="Markowitz V."/>
            <person name="Hugenholtz P."/>
            <person name="Kyrpides N.C."/>
            <person name="Klenk H.P."/>
            <person name="Ivanova N."/>
        </authorList>
    </citation>
    <scope>NUCLEOTIDE SEQUENCE [LARGE SCALE GENOMIC DNA]</scope>
    <source>
        <strain evidence="4">DSM 17128</strain>
    </source>
</reference>
<feature type="transmembrane region" description="Helical" evidence="1">
    <location>
        <begin position="28"/>
        <end position="46"/>
    </location>
</feature>
<dbReference type="HOGENOM" id="CLU_054524_1_0_10"/>
<gene>
    <name evidence="3" type="ORF">Premu_1998</name>
</gene>
<dbReference type="Pfam" id="PF02470">
    <property type="entry name" value="MlaD"/>
    <property type="match status" value="1"/>
</dbReference>
<keyword evidence="1" id="KW-1133">Transmembrane helix</keyword>
<feature type="domain" description="Mce/MlaD" evidence="2">
    <location>
        <begin position="56"/>
        <end position="119"/>
    </location>
</feature>
<keyword evidence="1" id="KW-0812">Transmembrane</keyword>
<dbReference type="eggNOG" id="COG1463">
    <property type="taxonomic scope" value="Bacteria"/>
</dbReference>
<dbReference type="Proteomes" id="UP000002772">
    <property type="component" value="Unassembled WGS sequence"/>
</dbReference>
<name>F8N780_9BACT</name>
<dbReference type="InterPro" id="IPR003399">
    <property type="entry name" value="Mce/MlaD"/>
</dbReference>
<dbReference type="InterPro" id="IPR052336">
    <property type="entry name" value="MlaD_Phospholipid_Transporter"/>
</dbReference>
<evidence type="ECO:0000313" key="3">
    <source>
        <dbReference type="EMBL" id="EGN57396.1"/>
    </source>
</evidence>
<keyword evidence="1" id="KW-0472">Membrane</keyword>
<keyword evidence="4" id="KW-1185">Reference proteome</keyword>
<dbReference type="AlphaFoldDB" id="F8N780"/>
<evidence type="ECO:0000259" key="2">
    <source>
        <dbReference type="Pfam" id="PF02470"/>
    </source>
</evidence>
<dbReference type="PANTHER" id="PTHR33371:SF4">
    <property type="entry name" value="INTERMEMBRANE PHOSPHOLIPID TRANSPORT SYSTEM BINDING PROTEIN MLAD"/>
    <property type="match status" value="1"/>
</dbReference>
<accession>F8N780</accession>
<dbReference type="EMBL" id="GL945017">
    <property type="protein sequence ID" value="EGN57396.1"/>
    <property type="molecule type" value="Genomic_DNA"/>
</dbReference>
<dbReference type="PANTHER" id="PTHR33371">
    <property type="entry name" value="INTERMEMBRANE PHOSPHOLIPID TRANSPORT SYSTEM BINDING PROTEIN MLAD-RELATED"/>
    <property type="match status" value="1"/>
</dbReference>
<sequence>MTVHCYIKLWTDTKPYDDMKFFTKEVKIALVAIAGIIVLFFGLHFLKGMPIFSTNNVYYATFKDINGLSSSNPIYADGYQVGNVKNIIYDYQKKGRVLVEFQVDNDLRIPKGSSAEIVSDLMGNIKMNLLLTNNPRERVEPGDTITGNLNAGLMGSVQQLVPTIAAMLPKVDSILASVNMLLADPAISASLHNIQTVSANLAVTSQGLNRLVAQANGQVPGILTKADYALGKAGATLNNTEKFTASLTQLNIDQTMAKVDRTLDNVESVTQQLNSPNGSLGLLMNDPALYHNLNSTIRSADSLLTNIKAHPKRYVHFSLFGKKDK</sequence>